<gene>
    <name evidence="6" type="ORF">CRP01_25560</name>
</gene>
<dbReference type="AlphaFoldDB" id="A0A2D0N641"/>
<dbReference type="Gene3D" id="3.40.710.10">
    <property type="entry name" value="DD-peptidase/beta-lactamase superfamily"/>
    <property type="match status" value="1"/>
</dbReference>
<proteinExistence type="inferred from homology"/>
<feature type="domain" description="Beta-lactamase class A catalytic" evidence="5">
    <location>
        <begin position="67"/>
        <end position="351"/>
    </location>
</feature>
<dbReference type="OrthoDB" id="1884322at2"/>
<reference evidence="6 7" key="1">
    <citation type="submission" date="2017-10" db="EMBL/GenBank/DDBJ databases">
        <title>The draft genome sequence of Lewinella nigricans NBRC 102662.</title>
        <authorList>
            <person name="Wang K."/>
        </authorList>
    </citation>
    <scope>NUCLEOTIDE SEQUENCE [LARGE SCALE GENOMIC DNA]</scope>
    <source>
        <strain evidence="6 7">NBRC 102662</strain>
    </source>
</reference>
<comment type="catalytic activity">
    <reaction evidence="1">
        <text>a beta-lactam + H2O = a substituted beta-amino acid</text>
        <dbReference type="Rhea" id="RHEA:20401"/>
        <dbReference type="ChEBI" id="CHEBI:15377"/>
        <dbReference type="ChEBI" id="CHEBI:35627"/>
        <dbReference type="ChEBI" id="CHEBI:140347"/>
        <dbReference type="EC" id="3.5.2.6"/>
    </reaction>
</comment>
<dbReference type="InterPro" id="IPR000871">
    <property type="entry name" value="Beta-lactam_class-A"/>
</dbReference>
<dbReference type="GO" id="GO:0046677">
    <property type="term" value="P:response to antibiotic"/>
    <property type="evidence" value="ECO:0007669"/>
    <property type="project" value="InterPro"/>
</dbReference>
<evidence type="ECO:0000256" key="2">
    <source>
        <dbReference type="ARBA" id="ARBA00009009"/>
    </source>
</evidence>
<feature type="signal peptide" evidence="4">
    <location>
        <begin position="1"/>
        <end position="21"/>
    </location>
</feature>
<sequence length="400" mass="46029">MKSISLLFLLLTAAISLQSQENPLETIITRQKKDFGAWAQNPQQYELQVIYTQIDRDAEGKPTFTSYTFGIEADRYFYPASTVKMPVAILALEKLNELGIVGLDKWTPLKTGAARSPQTPVVTDTTAEQSLPSIAHYIRKIFLVSDNDAYNRLYEFLGQGYINRKLQQKTYVDTRLIHRLSAPGFDVEENRHTNPVTFYRYDTTLYYQGPVYSRAAHELSLQNELRGKGFKNGAGEIIMEPFDFTQKNYCSLQDLHDILQAVIFPNAVPPARRFNLTTSDHAFLQQAMCELPRASRYPDYSDKADNYVKFWMYGDQKEDTDIPKHIRICNKVGWAYGFLTDVAYIRDQKNGIEFMLAGSIHVNDNQIYNDGQYEYEEVGLPFFGELGRAIYAWEQKRRGK</sequence>
<dbReference type="GO" id="GO:0030655">
    <property type="term" value="P:beta-lactam antibiotic catabolic process"/>
    <property type="evidence" value="ECO:0007669"/>
    <property type="project" value="InterPro"/>
</dbReference>
<evidence type="ECO:0000256" key="3">
    <source>
        <dbReference type="ARBA" id="ARBA00012865"/>
    </source>
</evidence>
<dbReference type="EC" id="3.5.2.6" evidence="3"/>
<evidence type="ECO:0000313" key="7">
    <source>
        <dbReference type="Proteomes" id="UP000223913"/>
    </source>
</evidence>
<dbReference type="InterPro" id="IPR045155">
    <property type="entry name" value="Beta-lactam_cat"/>
</dbReference>
<dbReference type="Proteomes" id="UP000223913">
    <property type="component" value="Unassembled WGS sequence"/>
</dbReference>
<name>A0A2D0N641_FLAN2</name>
<dbReference type="RefSeq" id="WP_099152956.1">
    <property type="nucleotide sequence ID" value="NZ_PDUD01000030.1"/>
</dbReference>
<dbReference type="InterPro" id="IPR012338">
    <property type="entry name" value="Beta-lactam/transpept-like"/>
</dbReference>
<dbReference type="PANTHER" id="PTHR35333">
    <property type="entry name" value="BETA-LACTAMASE"/>
    <property type="match status" value="1"/>
</dbReference>
<comment type="caution">
    <text evidence="6">The sequence shown here is derived from an EMBL/GenBank/DDBJ whole genome shotgun (WGS) entry which is preliminary data.</text>
</comment>
<dbReference type="PANTHER" id="PTHR35333:SF3">
    <property type="entry name" value="BETA-LACTAMASE-TYPE TRANSPEPTIDASE FOLD CONTAINING PROTEIN"/>
    <property type="match status" value="1"/>
</dbReference>
<comment type="similarity">
    <text evidence="2">Belongs to the class-A beta-lactamase family.</text>
</comment>
<evidence type="ECO:0000313" key="6">
    <source>
        <dbReference type="EMBL" id="PHN03629.1"/>
    </source>
</evidence>
<protein>
    <recommendedName>
        <fullName evidence="3">beta-lactamase</fullName>
        <ecNumber evidence="3">3.5.2.6</ecNumber>
    </recommendedName>
</protein>
<dbReference type="SUPFAM" id="SSF56601">
    <property type="entry name" value="beta-lactamase/transpeptidase-like"/>
    <property type="match status" value="1"/>
</dbReference>
<evidence type="ECO:0000259" key="5">
    <source>
        <dbReference type="Pfam" id="PF13354"/>
    </source>
</evidence>
<dbReference type="GO" id="GO:0008800">
    <property type="term" value="F:beta-lactamase activity"/>
    <property type="evidence" value="ECO:0007669"/>
    <property type="project" value="UniProtKB-EC"/>
</dbReference>
<organism evidence="6 7">
    <name type="scientific">Flavilitoribacter nigricans (strain ATCC 23147 / DSM 23189 / NBRC 102662 / NCIMB 1420 / SS-2)</name>
    <name type="common">Lewinella nigricans</name>
    <dbReference type="NCBI Taxonomy" id="1122177"/>
    <lineage>
        <taxon>Bacteria</taxon>
        <taxon>Pseudomonadati</taxon>
        <taxon>Bacteroidota</taxon>
        <taxon>Saprospiria</taxon>
        <taxon>Saprospirales</taxon>
        <taxon>Lewinellaceae</taxon>
        <taxon>Flavilitoribacter</taxon>
    </lineage>
</organism>
<accession>A0A2D0N641</accession>
<keyword evidence="4" id="KW-0732">Signal</keyword>
<keyword evidence="7" id="KW-1185">Reference proteome</keyword>
<evidence type="ECO:0000256" key="4">
    <source>
        <dbReference type="SAM" id="SignalP"/>
    </source>
</evidence>
<dbReference type="Pfam" id="PF13354">
    <property type="entry name" value="Beta-lactamase2"/>
    <property type="match status" value="1"/>
</dbReference>
<feature type="chain" id="PRO_5012452029" description="beta-lactamase" evidence="4">
    <location>
        <begin position="22"/>
        <end position="400"/>
    </location>
</feature>
<evidence type="ECO:0000256" key="1">
    <source>
        <dbReference type="ARBA" id="ARBA00001526"/>
    </source>
</evidence>
<dbReference type="EMBL" id="PDUD01000030">
    <property type="protein sequence ID" value="PHN03629.1"/>
    <property type="molecule type" value="Genomic_DNA"/>
</dbReference>